<dbReference type="Proteomes" id="UP000002282">
    <property type="component" value="Chromosome X"/>
</dbReference>
<evidence type="ECO:0000313" key="15">
    <source>
        <dbReference type="EMBL" id="EDX01006.2"/>
    </source>
</evidence>
<comment type="subcellular location">
    <subcellularLocation>
        <location evidence="1 14">Mitochondrion inner membrane</location>
        <topology evidence="1 14">Single-pass membrane protein</topology>
        <orientation evidence="1 14">Matrix side</orientation>
    </subcellularLocation>
</comment>
<dbReference type="PANTHER" id="PTHR12966">
    <property type="entry name" value="NADH DEHYDROGENASE UBIQUINONE 1 ALPHA SUBCOMPLEX SUBUNIT 13"/>
    <property type="match status" value="1"/>
</dbReference>
<reference evidence="15 16" key="1">
    <citation type="journal article" date="2007" name="Nature">
        <title>Evolution of genes and genomes on the Drosophila phylogeny.</title>
        <authorList>
            <consortium name="Drosophila 12 Genomes Consortium"/>
            <person name="Clark A.G."/>
            <person name="Eisen M.B."/>
            <person name="Smith D.R."/>
            <person name="Bergman C.M."/>
            <person name="Oliver B."/>
            <person name="Markow T.A."/>
            <person name="Kaufman T.C."/>
            <person name="Kellis M."/>
            <person name="Gelbart W."/>
            <person name="Iyer V.N."/>
            <person name="Pollard D.A."/>
            <person name="Sackton T.B."/>
            <person name="Larracuente A.M."/>
            <person name="Singh N.D."/>
            <person name="Abad J.P."/>
            <person name="Abt D.N."/>
            <person name="Adryan B."/>
            <person name="Aguade M."/>
            <person name="Akashi H."/>
            <person name="Anderson W.W."/>
            <person name="Aquadro C.F."/>
            <person name="Ardell D.H."/>
            <person name="Arguello R."/>
            <person name="Artieri C.G."/>
            <person name="Barbash D.A."/>
            <person name="Barker D."/>
            <person name="Barsanti P."/>
            <person name="Batterham P."/>
            <person name="Batzoglou S."/>
            <person name="Begun D."/>
            <person name="Bhutkar A."/>
            <person name="Blanco E."/>
            <person name="Bosak S.A."/>
            <person name="Bradley R.K."/>
            <person name="Brand A.D."/>
            <person name="Brent M.R."/>
            <person name="Brooks A.N."/>
            <person name="Brown R.H."/>
            <person name="Butlin R.K."/>
            <person name="Caggese C."/>
            <person name="Calvi B.R."/>
            <person name="Bernardo de Carvalho A."/>
            <person name="Caspi A."/>
            <person name="Castrezana S."/>
            <person name="Celniker S.E."/>
            <person name="Chang J.L."/>
            <person name="Chapple C."/>
            <person name="Chatterji S."/>
            <person name="Chinwalla A."/>
            <person name="Civetta A."/>
            <person name="Clifton S.W."/>
            <person name="Comeron J.M."/>
            <person name="Costello J.C."/>
            <person name="Coyne J.A."/>
            <person name="Daub J."/>
            <person name="David R.G."/>
            <person name="Delcher A.L."/>
            <person name="Delehaunty K."/>
            <person name="Do C.B."/>
            <person name="Ebling H."/>
            <person name="Edwards K."/>
            <person name="Eickbush T."/>
            <person name="Evans J.D."/>
            <person name="Filipski A."/>
            <person name="Findeiss S."/>
            <person name="Freyhult E."/>
            <person name="Fulton L."/>
            <person name="Fulton R."/>
            <person name="Garcia A.C."/>
            <person name="Gardiner A."/>
            <person name="Garfield D.A."/>
            <person name="Garvin B.E."/>
            <person name="Gibson G."/>
            <person name="Gilbert D."/>
            <person name="Gnerre S."/>
            <person name="Godfrey J."/>
            <person name="Good R."/>
            <person name="Gotea V."/>
            <person name="Gravely B."/>
            <person name="Greenberg A.J."/>
            <person name="Griffiths-Jones S."/>
            <person name="Gross S."/>
            <person name="Guigo R."/>
            <person name="Gustafson E.A."/>
            <person name="Haerty W."/>
            <person name="Hahn M.W."/>
            <person name="Halligan D.L."/>
            <person name="Halpern A.L."/>
            <person name="Halter G.M."/>
            <person name="Han M.V."/>
            <person name="Heger A."/>
            <person name="Hillier L."/>
            <person name="Hinrichs A.S."/>
            <person name="Holmes I."/>
            <person name="Hoskins R.A."/>
            <person name="Hubisz M.J."/>
            <person name="Hultmark D."/>
            <person name="Huntley M.A."/>
            <person name="Jaffe D.B."/>
            <person name="Jagadeeshan S."/>
            <person name="Jeck W.R."/>
            <person name="Johnson J."/>
            <person name="Jones C.D."/>
            <person name="Jordan W.C."/>
            <person name="Karpen G.H."/>
            <person name="Kataoka E."/>
            <person name="Keightley P.D."/>
            <person name="Kheradpour P."/>
            <person name="Kirkness E.F."/>
            <person name="Koerich L.B."/>
            <person name="Kristiansen K."/>
            <person name="Kudrna D."/>
            <person name="Kulathinal R.J."/>
            <person name="Kumar S."/>
            <person name="Kwok R."/>
            <person name="Lander E."/>
            <person name="Langley C.H."/>
            <person name="Lapoint R."/>
            <person name="Lazzaro B.P."/>
            <person name="Lee S.J."/>
            <person name="Levesque L."/>
            <person name="Li R."/>
            <person name="Lin C.F."/>
            <person name="Lin M.F."/>
            <person name="Lindblad-Toh K."/>
            <person name="Llopart A."/>
            <person name="Long M."/>
            <person name="Low L."/>
            <person name="Lozovsky E."/>
            <person name="Lu J."/>
            <person name="Luo M."/>
            <person name="Machado C.A."/>
            <person name="Makalowski W."/>
            <person name="Marzo M."/>
            <person name="Matsuda M."/>
            <person name="Matzkin L."/>
            <person name="McAllister B."/>
            <person name="McBride C.S."/>
            <person name="McKernan B."/>
            <person name="McKernan K."/>
            <person name="Mendez-Lago M."/>
            <person name="Minx P."/>
            <person name="Mollenhauer M.U."/>
            <person name="Montooth K."/>
            <person name="Mount S.M."/>
            <person name="Mu X."/>
            <person name="Myers E."/>
            <person name="Negre B."/>
            <person name="Newfeld S."/>
            <person name="Nielsen R."/>
            <person name="Noor M.A."/>
            <person name="O'Grady P."/>
            <person name="Pachter L."/>
            <person name="Papaceit M."/>
            <person name="Parisi M.J."/>
            <person name="Parisi M."/>
            <person name="Parts L."/>
            <person name="Pedersen J.S."/>
            <person name="Pesole G."/>
            <person name="Phillippy A.M."/>
            <person name="Ponting C.P."/>
            <person name="Pop M."/>
            <person name="Porcelli D."/>
            <person name="Powell J.R."/>
            <person name="Prohaska S."/>
            <person name="Pruitt K."/>
            <person name="Puig M."/>
            <person name="Quesneville H."/>
            <person name="Ram K.R."/>
            <person name="Rand D."/>
            <person name="Rasmussen M.D."/>
            <person name="Reed L.K."/>
            <person name="Reenan R."/>
            <person name="Reily A."/>
            <person name="Remington K.A."/>
            <person name="Rieger T.T."/>
            <person name="Ritchie M.G."/>
            <person name="Robin C."/>
            <person name="Rogers Y.H."/>
            <person name="Rohde C."/>
            <person name="Rozas J."/>
            <person name="Rubenfield M.J."/>
            <person name="Ruiz A."/>
            <person name="Russo S."/>
            <person name="Salzberg S.L."/>
            <person name="Sanchez-Gracia A."/>
            <person name="Saranga D.J."/>
            <person name="Sato H."/>
            <person name="Schaeffer S.W."/>
            <person name="Schatz M.C."/>
            <person name="Schlenke T."/>
            <person name="Schwartz R."/>
            <person name="Segarra C."/>
            <person name="Singh R.S."/>
            <person name="Sirot L."/>
            <person name="Sirota M."/>
            <person name="Sisneros N.B."/>
            <person name="Smith C.D."/>
            <person name="Smith T.F."/>
            <person name="Spieth J."/>
            <person name="Stage D.E."/>
            <person name="Stark A."/>
            <person name="Stephan W."/>
            <person name="Strausberg R.L."/>
            <person name="Strempel S."/>
            <person name="Sturgill D."/>
            <person name="Sutton G."/>
            <person name="Sutton G.G."/>
            <person name="Tao W."/>
            <person name="Teichmann S."/>
            <person name="Tobari Y.N."/>
            <person name="Tomimura Y."/>
            <person name="Tsolas J.M."/>
            <person name="Valente V.L."/>
            <person name="Venter E."/>
            <person name="Venter J.C."/>
            <person name="Vicario S."/>
            <person name="Vieira F.G."/>
            <person name="Vilella A.J."/>
            <person name="Villasante A."/>
            <person name="Walenz B."/>
            <person name="Wang J."/>
            <person name="Wasserman M."/>
            <person name="Watts T."/>
            <person name="Wilson D."/>
            <person name="Wilson R.K."/>
            <person name="Wing R.A."/>
            <person name="Wolfner M.F."/>
            <person name="Wong A."/>
            <person name="Wong G.K."/>
            <person name="Wu C.I."/>
            <person name="Wu G."/>
            <person name="Yamamoto D."/>
            <person name="Yang H.P."/>
            <person name="Yang S.P."/>
            <person name="Yorke J.A."/>
            <person name="Yoshida K."/>
            <person name="Zdobnov E."/>
            <person name="Zhang P."/>
            <person name="Zhang Y."/>
            <person name="Zimin A.V."/>
            <person name="Baldwin J."/>
            <person name="Abdouelleil A."/>
            <person name="Abdulkadir J."/>
            <person name="Abebe A."/>
            <person name="Abera B."/>
            <person name="Abreu J."/>
            <person name="Acer S.C."/>
            <person name="Aftuck L."/>
            <person name="Alexander A."/>
            <person name="An P."/>
            <person name="Anderson E."/>
            <person name="Anderson S."/>
            <person name="Arachi H."/>
            <person name="Azer M."/>
            <person name="Bachantsang P."/>
            <person name="Barry A."/>
            <person name="Bayul T."/>
            <person name="Berlin A."/>
            <person name="Bessette D."/>
            <person name="Bloom T."/>
            <person name="Blye J."/>
            <person name="Boguslavskiy L."/>
            <person name="Bonnet C."/>
            <person name="Boukhgalter B."/>
            <person name="Bourzgui I."/>
            <person name="Brown A."/>
            <person name="Cahill P."/>
            <person name="Channer S."/>
            <person name="Cheshatsang Y."/>
            <person name="Chuda L."/>
            <person name="Citroen M."/>
            <person name="Collymore A."/>
            <person name="Cooke P."/>
            <person name="Costello M."/>
            <person name="D'Aco K."/>
            <person name="Daza R."/>
            <person name="De Haan G."/>
            <person name="DeGray S."/>
            <person name="DeMaso C."/>
            <person name="Dhargay N."/>
            <person name="Dooley K."/>
            <person name="Dooley E."/>
            <person name="Doricent M."/>
            <person name="Dorje P."/>
            <person name="Dorjee K."/>
            <person name="Dupes A."/>
            <person name="Elong R."/>
            <person name="Falk J."/>
            <person name="Farina A."/>
            <person name="Faro S."/>
            <person name="Ferguson D."/>
            <person name="Fisher S."/>
            <person name="Foley C.D."/>
            <person name="Franke A."/>
            <person name="Friedrich D."/>
            <person name="Gadbois L."/>
            <person name="Gearin G."/>
            <person name="Gearin C.R."/>
            <person name="Giannoukos G."/>
            <person name="Goode T."/>
            <person name="Graham J."/>
            <person name="Grandbois E."/>
            <person name="Grewal S."/>
            <person name="Gyaltsen K."/>
            <person name="Hafez N."/>
            <person name="Hagos B."/>
            <person name="Hall J."/>
            <person name="Henson C."/>
            <person name="Hollinger A."/>
            <person name="Honan T."/>
            <person name="Huard M.D."/>
            <person name="Hughes L."/>
            <person name="Hurhula B."/>
            <person name="Husby M.E."/>
            <person name="Kamat A."/>
            <person name="Kanga B."/>
            <person name="Kashin S."/>
            <person name="Khazanovich D."/>
            <person name="Kisner P."/>
            <person name="Lance K."/>
            <person name="Lara M."/>
            <person name="Lee W."/>
            <person name="Lennon N."/>
            <person name="Letendre F."/>
            <person name="LeVine R."/>
            <person name="Lipovsky A."/>
            <person name="Liu X."/>
            <person name="Liu J."/>
            <person name="Liu S."/>
            <person name="Lokyitsang T."/>
            <person name="Lokyitsang Y."/>
            <person name="Lubonja R."/>
            <person name="Lui A."/>
            <person name="MacDonald P."/>
            <person name="Magnisalis V."/>
            <person name="Maru K."/>
            <person name="Matthews C."/>
            <person name="McCusker W."/>
            <person name="McDonough S."/>
            <person name="Mehta T."/>
            <person name="Meldrim J."/>
            <person name="Meneus L."/>
            <person name="Mihai O."/>
            <person name="Mihalev A."/>
            <person name="Mihova T."/>
            <person name="Mittelman R."/>
            <person name="Mlenga V."/>
            <person name="Montmayeur A."/>
            <person name="Mulrain L."/>
            <person name="Navidi A."/>
            <person name="Naylor J."/>
            <person name="Negash T."/>
            <person name="Nguyen T."/>
            <person name="Nguyen N."/>
            <person name="Nicol R."/>
            <person name="Norbu C."/>
            <person name="Norbu N."/>
            <person name="Novod N."/>
            <person name="O'Neill B."/>
            <person name="Osman S."/>
            <person name="Markiewicz E."/>
            <person name="Oyono O.L."/>
            <person name="Patti C."/>
            <person name="Phunkhang P."/>
            <person name="Pierre F."/>
            <person name="Priest M."/>
            <person name="Raghuraman S."/>
            <person name="Rege F."/>
            <person name="Reyes R."/>
            <person name="Rise C."/>
            <person name="Rogov P."/>
            <person name="Ross K."/>
            <person name="Ryan E."/>
            <person name="Settipalli S."/>
            <person name="Shea T."/>
            <person name="Sherpa N."/>
            <person name="Shi L."/>
            <person name="Shih D."/>
            <person name="Sparrow T."/>
            <person name="Spaulding J."/>
            <person name="Stalker J."/>
            <person name="Stange-Thomann N."/>
            <person name="Stavropoulos S."/>
            <person name="Stone C."/>
            <person name="Strader C."/>
            <person name="Tesfaye S."/>
            <person name="Thomson T."/>
            <person name="Thoulutsang Y."/>
            <person name="Thoulutsang D."/>
            <person name="Topham K."/>
            <person name="Topping I."/>
            <person name="Tsamla T."/>
            <person name="Vassiliev H."/>
            <person name="Vo A."/>
            <person name="Wangchuk T."/>
            <person name="Wangdi T."/>
            <person name="Weiand M."/>
            <person name="Wilkinson J."/>
            <person name="Wilson A."/>
            <person name="Yadav S."/>
            <person name="Young G."/>
            <person name="Yu Q."/>
            <person name="Zembek L."/>
            <person name="Zhong D."/>
            <person name="Zimmer A."/>
            <person name="Zwirko Z."/>
            <person name="Jaffe D.B."/>
            <person name="Alvarez P."/>
            <person name="Brockman W."/>
            <person name="Butler J."/>
            <person name="Chin C."/>
            <person name="Gnerre S."/>
            <person name="Grabherr M."/>
            <person name="Kleber M."/>
            <person name="Mauceli E."/>
            <person name="MacCallum I."/>
        </authorList>
    </citation>
    <scope>NUCLEOTIDE SEQUENCE [LARGE SCALE GENOMIC DNA]</scope>
    <source>
        <strain evidence="16">Tai18E2 / Tucson 14021-0261.01</strain>
    </source>
</reference>
<dbReference type="eggNOG" id="KOG3300">
    <property type="taxonomic scope" value="Eukaryota"/>
</dbReference>
<evidence type="ECO:0000256" key="12">
    <source>
        <dbReference type="ARBA" id="ARBA00045908"/>
    </source>
</evidence>
<keyword evidence="11 14" id="KW-0472">Membrane</keyword>
<keyword evidence="5 14" id="KW-0679">Respiratory chain</keyword>
<keyword evidence="9 14" id="KW-1133">Transmembrane helix</keyword>
<dbReference type="PANTHER" id="PTHR12966:SF0">
    <property type="entry name" value="NADH DEHYDROGENASE [UBIQUINONE] 1 ALPHA SUBCOMPLEX SUBUNIT 13"/>
    <property type="match status" value="1"/>
</dbReference>
<evidence type="ECO:0000256" key="14">
    <source>
        <dbReference type="RuleBase" id="RU368034"/>
    </source>
</evidence>
<comment type="similarity">
    <text evidence="2 14">Belongs to the complex I NDUFA13 subunit family.</text>
</comment>
<evidence type="ECO:0000256" key="7">
    <source>
        <dbReference type="ARBA" id="ARBA00022792"/>
    </source>
</evidence>
<dbReference type="OrthoDB" id="3308at2759"/>
<keyword evidence="6 14" id="KW-0812">Transmembrane</keyword>
<evidence type="ECO:0000256" key="6">
    <source>
        <dbReference type="ARBA" id="ARBA00022692"/>
    </source>
</evidence>
<evidence type="ECO:0000256" key="9">
    <source>
        <dbReference type="ARBA" id="ARBA00022989"/>
    </source>
</evidence>
<comment type="subunit">
    <text evidence="13">Complex I is composed of 45 different subunits. Interacts with CARD15, but not with CARD4. Interacts with STAT3, but not with STAT1, STAT2 and STAT5A. Interacts with OLFM4.</text>
</comment>
<evidence type="ECO:0000256" key="1">
    <source>
        <dbReference type="ARBA" id="ARBA00004298"/>
    </source>
</evidence>
<evidence type="ECO:0000256" key="2">
    <source>
        <dbReference type="ARBA" id="ARBA00007312"/>
    </source>
</evidence>
<sequence>MQKTSFFDISTDFFPLFERGVTMATAVPHCPPKQDLPPPGGYKKIPFARVPPKSYFTGFTTIGTYVVVTAVGLGVYYLTAKKVKRDEIEMRSAQNVIFPILVAERDREFLRQLRRNRDEEAELMKNVPGWEVGTWYGEPVFKTLPEDTLVTPIFKEFYAHSDWKSYAKRAHLKLWS</sequence>
<evidence type="ECO:0000313" key="16">
    <source>
        <dbReference type="Proteomes" id="UP000002282"/>
    </source>
</evidence>
<feature type="transmembrane region" description="Helical" evidence="14">
    <location>
        <begin position="55"/>
        <end position="78"/>
    </location>
</feature>
<protein>
    <recommendedName>
        <fullName evidence="3 14">NADH dehydrogenase [ubiquinone] 1 alpha subcomplex subunit 13</fullName>
    </recommendedName>
</protein>
<accession>B4PYS0</accession>
<organism evidence="15 16">
    <name type="scientific">Drosophila yakuba</name>
    <name type="common">Fruit fly</name>
    <dbReference type="NCBI Taxonomy" id="7245"/>
    <lineage>
        <taxon>Eukaryota</taxon>
        <taxon>Metazoa</taxon>
        <taxon>Ecdysozoa</taxon>
        <taxon>Arthropoda</taxon>
        <taxon>Hexapoda</taxon>
        <taxon>Insecta</taxon>
        <taxon>Pterygota</taxon>
        <taxon>Neoptera</taxon>
        <taxon>Endopterygota</taxon>
        <taxon>Diptera</taxon>
        <taxon>Brachycera</taxon>
        <taxon>Muscomorpha</taxon>
        <taxon>Ephydroidea</taxon>
        <taxon>Drosophilidae</taxon>
        <taxon>Drosophila</taxon>
        <taxon>Sophophora</taxon>
    </lineage>
</organism>
<reference evidence="15 16" key="2">
    <citation type="journal article" date="2007" name="PLoS Biol.">
        <title>Principles of genome evolution in the Drosophila melanogaster species group.</title>
        <authorList>
            <person name="Ranz J.M."/>
            <person name="Maurin D."/>
            <person name="Chan Y.S."/>
            <person name="von Grotthuss M."/>
            <person name="Hillier L.W."/>
            <person name="Roote J."/>
            <person name="Ashburner M."/>
            <person name="Bergman C.M."/>
        </authorList>
    </citation>
    <scope>NUCLEOTIDE SEQUENCE [LARGE SCALE GENOMIC DNA]</scope>
    <source>
        <strain evidence="16">Tai18E2 / Tucson 14021-0261.01</strain>
    </source>
</reference>
<evidence type="ECO:0000256" key="8">
    <source>
        <dbReference type="ARBA" id="ARBA00022982"/>
    </source>
</evidence>
<gene>
    <name evidence="15" type="primary">Dyak\GE16467</name>
    <name evidence="15" type="synonym">Dyak\CG3446</name>
    <name evidence="15" type="synonym">dyak_GLEANR_17886</name>
    <name evidence="15" type="synonym">GE16467</name>
    <name evidence="15" type="ORF">Dyak_GE16467</name>
</gene>
<dbReference type="GO" id="GO:0005743">
    <property type="term" value="C:mitochondrial inner membrane"/>
    <property type="evidence" value="ECO:0007669"/>
    <property type="project" value="UniProtKB-SubCell"/>
</dbReference>
<dbReference type="GO" id="GO:0045271">
    <property type="term" value="C:respiratory chain complex I"/>
    <property type="evidence" value="ECO:0007669"/>
    <property type="project" value="UniProtKB-UniRule"/>
</dbReference>
<dbReference type="InterPro" id="IPR009346">
    <property type="entry name" value="GRIM-19"/>
</dbReference>
<keyword evidence="4 14" id="KW-0813">Transport</keyword>
<dbReference type="AlphaFoldDB" id="B4PYS0"/>
<name>B4PYS0_DROYA</name>
<proteinExistence type="inferred from homology"/>
<dbReference type="EMBL" id="CM000162">
    <property type="protein sequence ID" value="EDX01006.2"/>
    <property type="molecule type" value="Genomic_DNA"/>
</dbReference>
<evidence type="ECO:0000256" key="3">
    <source>
        <dbReference type="ARBA" id="ARBA00018192"/>
    </source>
</evidence>
<evidence type="ECO:0000256" key="13">
    <source>
        <dbReference type="ARBA" id="ARBA00046797"/>
    </source>
</evidence>
<keyword evidence="16" id="KW-1185">Reference proteome</keyword>
<dbReference type="Pfam" id="PF06212">
    <property type="entry name" value="GRIM-19"/>
    <property type="match status" value="1"/>
</dbReference>
<evidence type="ECO:0000256" key="5">
    <source>
        <dbReference type="ARBA" id="ARBA00022660"/>
    </source>
</evidence>
<keyword evidence="8 14" id="KW-0249">Electron transport</keyword>
<comment type="function">
    <text evidence="12">Accessory subunit of the mitochondrial membrane respiratory chain NADH dehydrogenase (Complex I), that is believed not to be involved in catalysis. Complex I functions in the transfer of electrons from NADH to the respiratory chain. The immediate electron acceptor for the enzyme is believed to be ubiquinone. Involved in the interferon/all-trans-retinoic acid (IFN/RA) induced cell death. This apoptotic activity is inhibited by interaction with viral IRF1. Prevents the transactivation of STAT3 target genes. May play a role in CARD15-mediated innate mucosal responses and serve to regulate intestinal epithelial cell responses to microbes.</text>
</comment>
<evidence type="ECO:0000256" key="11">
    <source>
        <dbReference type="ARBA" id="ARBA00023136"/>
    </source>
</evidence>
<evidence type="ECO:0000256" key="4">
    <source>
        <dbReference type="ARBA" id="ARBA00022448"/>
    </source>
</evidence>
<keyword evidence="10 14" id="KW-0496">Mitochondrion</keyword>
<evidence type="ECO:0000256" key="10">
    <source>
        <dbReference type="ARBA" id="ARBA00023128"/>
    </source>
</evidence>
<comment type="function">
    <text evidence="14">Complex I functions in the transfer of electrons from NADH to the respiratory chain. Accessory subunit of the mitochondrial membrane respiratory chain NADH dehydrogenase (Complex I), that is believed not to be involved in catalysis.</text>
</comment>
<dbReference type="KEGG" id="dya:Dyak_GE16467"/>
<keyword evidence="7 14" id="KW-0999">Mitochondrion inner membrane</keyword>